<sequence length="311" mass="34401">MPILTLQAQQTVTQIGRIRLGIKVKDANGKERPDKLDRLRFTSPQKKHIETIARLYGGEVRLWEPDRGNAQWEVITDAVEVPVLVPPQDPGENQWFEDWARGGCKRRCDGVTERISQKPCMCDPDPKRRKCKIHTRITVMLKDVESIGVWLIDTSSFFAAIELPGVARLLASSKGLIEGVLRLDQRTRVSDNLTKHFAVPVLDVTGFTAAELVSGRAPELAKQRLAAAVDNAAAITAGPDPIALILACKTHGEIKELWKQFGADPTITRTPELDAAVKEARARIDAAAEIDDEDGVVDAEIVDEEHEEPGW</sequence>
<reference evidence="2" key="1">
    <citation type="journal article" date="2019" name="Int. J. Syst. Evol. Microbiol.">
        <title>The Global Catalogue of Microorganisms (GCM) 10K type strain sequencing project: providing services to taxonomists for standard genome sequencing and annotation.</title>
        <authorList>
            <consortium name="The Broad Institute Genomics Platform"/>
            <consortium name="The Broad Institute Genome Sequencing Center for Infectious Disease"/>
            <person name="Wu L."/>
            <person name="Ma J."/>
        </authorList>
    </citation>
    <scope>NUCLEOTIDE SEQUENCE [LARGE SCALE GENOMIC DNA]</scope>
    <source>
        <strain evidence="2">JCM 6238</strain>
    </source>
</reference>
<dbReference type="Pfam" id="PF18897">
    <property type="entry name" value="Gp3-like"/>
    <property type="match status" value="1"/>
</dbReference>
<keyword evidence="2" id="KW-1185">Reference proteome</keyword>
<gene>
    <name evidence="1" type="ORF">GCM10010403_51990</name>
</gene>
<comment type="caution">
    <text evidence="1">The sequence shown here is derived from an EMBL/GenBank/DDBJ whole genome shotgun (WGS) entry which is preliminary data.</text>
</comment>
<protein>
    <recommendedName>
        <fullName evidence="3">PIN domain-containing protein</fullName>
    </recommendedName>
</protein>
<dbReference type="Proteomes" id="UP001501584">
    <property type="component" value="Unassembled WGS sequence"/>
</dbReference>
<proteinExistence type="predicted"/>
<dbReference type="RefSeq" id="WP_310283714.1">
    <property type="nucleotide sequence ID" value="NZ_BAAASX010000029.1"/>
</dbReference>
<evidence type="ECO:0008006" key="3">
    <source>
        <dbReference type="Google" id="ProtNLM"/>
    </source>
</evidence>
<dbReference type="InterPro" id="IPR043991">
    <property type="entry name" value="Gp3-like"/>
</dbReference>
<name>A0ABP5TKK4_9ACTN</name>
<organism evidence="1 2">
    <name type="scientific">Glycomyces rutgersensis</name>
    <dbReference type="NCBI Taxonomy" id="58115"/>
    <lineage>
        <taxon>Bacteria</taxon>
        <taxon>Bacillati</taxon>
        <taxon>Actinomycetota</taxon>
        <taxon>Actinomycetes</taxon>
        <taxon>Glycomycetales</taxon>
        <taxon>Glycomycetaceae</taxon>
        <taxon>Glycomyces</taxon>
    </lineage>
</organism>
<accession>A0ABP5TKK4</accession>
<dbReference type="EMBL" id="BAAASX010000029">
    <property type="protein sequence ID" value="GAA2351855.1"/>
    <property type="molecule type" value="Genomic_DNA"/>
</dbReference>
<evidence type="ECO:0000313" key="1">
    <source>
        <dbReference type="EMBL" id="GAA2351855.1"/>
    </source>
</evidence>
<evidence type="ECO:0000313" key="2">
    <source>
        <dbReference type="Proteomes" id="UP001501584"/>
    </source>
</evidence>